<dbReference type="RefSeq" id="WP_260571242.1">
    <property type="nucleotide sequence ID" value="NZ_CP104205.1"/>
</dbReference>
<organism evidence="6 7">
    <name type="scientific">Maribacter litopenaei</name>
    <dbReference type="NCBI Taxonomy" id="2976127"/>
    <lineage>
        <taxon>Bacteria</taxon>
        <taxon>Pseudomonadati</taxon>
        <taxon>Bacteroidota</taxon>
        <taxon>Flavobacteriia</taxon>
        <taxon>Flavobacteriales</taxon>
        <taxon>Flavobacteriaceae</taxon>
        <taxon>Maribacter</taxon>
    </lineage>
</organism>
<name>A0ABY5Y4J5_9FLAO</name>
<evidence type="ECO:0000256" key="3">
    <source>
        <dbReference type="ARBA" id="ARBA00022825"/>
    </source>
</evidence>
<reference evidence="6" key="1">
    <citation type="submission" date="2022-09" db="EMBL/GenBank/DDBJ databases">
        <title>Maribacter litopenaei sp. nov., isolated from the intestinal tract of the Pacific White Shrimp, Litopenaeus vannamei.</title>
        <authorList>
            <person name="Kim S.Y."/>
            <person name="Hwang C.Y."/>
        </authorList>
    </citation>
    <scope>NUCLEOTIDE SEQUENCE</scope>
    <source>
        <strain evidence="6">HL-LV01</strain>
    </source>
</reference>
<keyword evidence="3" id="KW-0720">Serine protease</keyword>
<dbReference type="PANTHER" id="PTHR42776:SF27">
    <property type="entry name" value="DIPEPTIDYL PEPTIDASE FAMILY MEMBER 6"/>
    <property type="match status" value="1"/>
</dbReference>
<dbReference type="Pfam" id="PF00326">
    <property type="entry name" value="Peptidase_S9"/>
    <property type="match status" value="1"/>
</dbReference>
<evidence type="ECO:0000313" key="6">
    <source>
        <dbReference type="EMBL" id="UWX53736.1"/>
    </source>
</evidence>
<dbReference type="PRINTS" id="PR00862">
    <property type="entry name" value="PROLIGOPTASE"/>
</dbReference>
<proteinExistence type="predicted"/>
<dbReference type="InterPro" id="IPR001375">
    <property type="entry name" value="Peptidase_S9_cat"/>
</dbReference>
<dbReference type="InterPro" id="IPR029058">
    <property type="entry name" value="AB_hydrolase_fold"/>
</dbReference>
<dbReference type="Gene3D" id="3.40.50.1820">
    <property type="entry name" value="alpha/beta hydrolase"/>
    <property type="match status" value="1"/>
</dbReference>
<gene>
    <name evidence="6" type="ORF">NYZ99_11320</name>
</gene>
<accession>A0ABY5Y4J5</accession>
<evidence type="ECO:0000256" key="2">
    <source>
        <dbReference type="ARBA" id="ARBA00022801"/>
    </source>
</evidence>
<dbReference type="PANTHER" id="PTHR42776">
    <property type="entry name" value="SERINE PEPTIDASE S9 FAMILY MEMBER"/>
    <property type="match status" value="1"/>
</dbReference>
<keyword evidence="7" id="KW-1185">Reference proteome</keyword>
<dbReference type="EMBL" id="CP104205">
    <property type="protein sequence ID" value="UWX53736.1"/>
    <property type="molecule type" value="Genomic_DNA"/>
</dbReference>
<evidence type="ECO:0000259" key="4">
    <source>
        <dbReference type="Pfam" id="PF00326"/>
    </source>
</evidence>
<sequence>MDFLDYRPQLLYQNDEGYDIGPLSKDQKYLALSKSLNTNDSNLFLYNLENKEKTQINKEQSANNGQDFTPDGTALYYTTDFGNEFSYLMKYDITTGESTKVMERDWDIMGSYFTKDGTYQVTYINEDAKNVIEVMETATGKNIDLPSFPNMDITNVGFSDDENMMRFYAGGSQTPSNLYVYDLETKEQKQLTNVLNTEIDQNDLVSAEVIRYESFDGLEIPAIYYKPHQASEANKVPALVSGTWWSGGQSGQNFSSFIQYLVNHGYAVLAVNNRGSSGYGKSFYKMDDLNHGDKDLKDCVEGKNWLASQPEIDSDKIGIIGGSYGGYMTMAALTYTPEEFDVGVNLFGVTNWIRTLRSIPPWWESFKDALYLELVNPNSADSVRLRAISPLFHTDKVTKPLIVLQGSKDPRVLQVESDEIVAGVKKNGVPVEYVLFEDEGHGFVKKENQIEAYSRVLQFLDVYLKGDEGTPIKDGESIESDI</sequence>
<dbReference type="Proteomes" id="UP001059209">
    <property type="component" value="Chromosome"/>
</dbReference>
<evidence type="ECO:0000313" key="7">
    <source>
        <dbReference type="Proteomes" id="UP001059209"/>
    </source>
</evidence>
<evidence type="ECO:0000259" key="5">
    <source>
        <dbReference type="Pfam" id="PF02897"/>
    </source>
</evidence>
<feature type="domain" description="Peptidase S9 prolyl oligopeptidase catalytic" evidence="4">
    <location>
        <begin position="253"/>
        <end position="466"/>
    </location>
</feature>
<dbReference type="SUPFAM" id="SSF53474">
    <property type="entry name" value="alpha/beta-Hydrolases"/>
    <property type="match status" value="1"/>
</dbReference>
<dbReference type="InterPro" id="IPR002470">
    <property type="entry name" value="Peptidase_S9A"/>
</dbReference>
<dbReference type="Pfam" id="PF02897">
    <property type="entry name" value="Peptidase_S9_N"/>
    <property type="match status" value="1"/>
</dbReference>
<feature type="domain" description="Peptidase S9A N-terminal" evidence="5">
    <location>
        <begin position="23"/>
        <end position="192"/>
    </location>
</feature>
<evidence type="ECO:0000256" key="1">
    <source>
        <dbReference type="ARBA" id="ARBA00022670"/>
    </source>
</evidence>
<protein>
    <submittedName>
        <fullName evidence="6">Prolyl oligopeptidase family serine peptidase</fullName>
    </submittedName>
</protein>
<dbReference type="Gene3D" id="2.120.10.30">
    <property type="entry name" value="TolB, C-terminal domain"/>
    <property type="match status" value="1"/>
</dbReference>
<dbReference type="SUPFAM" id="SSF82171">
    <property type="entry name" value="DPP6 N-terminal domain-like"/>
    <property type="match status" value="1"/>
</dbReference>
<keyword evidence="2" id="KW-0378">Hydrolase</keyword>
<dbReference type="InterPro" id="IPR011042">
    <property type="entry name" value="6-blade_b-propeller_TolB-like"/>
</dbReference>
<dbReference type="InterPro" id="IPR023302">
    <property type="entry name" value="Pept_S9A_N"/>
</dbReference>
<keyword evidence="1" id="KW-0645">Protease</keyword>